<dbReference type="RefSeq" id="WP_189461245.1">
    <property type="nucleotide sequence ID" value="NZ_BMYO01000006.1"/>
</dbReference>
<dbReference type="Proteomes" id="UP000604737">
    <property type="component" value="Unassembled WGS sequence"/>
</dbReference>
<dbReference type="SUPFAM" id="SSF54909">
    <property type="entry name" value="Dimeric alpha+beta barrel"/>
    <property type="match status" value="1"/>
</dbReference>
<keyword evidence="2" id="KW-1185">Reference proteome</keyword>
<evidence type="ECO:0000313" key="2">
    <source>
        <dbReference type="Proteomes" id="UP000604737"/>
    </source>
</evidence>
<name>A0ABQ3H390_9NEIS</name>
<accession>A0ABQ3H390</accession>
<reference evidence="2" key="1">
    <citation type="journal article" date="2019" name="Int. J. Syst. Evol. Microbiol.">
        <title>The Global Catalogue of Microorganisms (GCM) 10K type strain sequencing project: providing services to taxonomists for standard genome sequencing and annotation.</title>
        <authorList>
            <consortium name="The Broad Institute Genomics Platform"/>
            <consortium name="The Broad Institute Genome Sequencing Center for Infectious Disease"/>
            <person name="Wu L."/>
            <person name="Ma J."/>
        </authorList>
    </citation>
    <scope>NUCLEOTIDE SEQUENCE [LARGE SCALE GENOMIC DNA]</scope>
    <source>
        <strain evidence="2">KCTC 23701</strain>
    </source>
</reference>
<evidence type="ECO:0000313" key="1">
    <source>
        <dbReference type="EMBL" id="GHD65095.1"/>
    </source>
</evidence>
<dbReference type="Gene3D" id="3.30.70.100">
    <property type="match status" value="1"/>
</dbReference>
<protein>
    <recommendedName>
        <fullName evidence="3">Antibiotic biosynthesis monooxygenase</fullName>
    </recommendedName>
</protein>
<gene>
    <name evidence="1" type="ORF">GCM10007350_25290</name>
</gene>
<evidence type="ECO:0008006" key="3">
    <source>
        <dbReference type="Google" id="ProtNLM"/>
    </source>
</evidence>
<organism evidence="1 2">
    <name type="scientific">Jeongeupia chitinilytica</name>
    <dbReference type="NCBI Taxonomy" id="1041641"/>
    <lineage>
        <taxon>Bacteria</taxon>
        <taxon>Pseudomonadati</taxon>
        <taxon>Pseudomonadota</taxon>
        <taxon>Betaproteobacteria</taxon>
        <taxon>Neisseriales</taxon>
        <taxon>Chitinibacteraceae</taxon>
        <taxon>Jeongeupia</taxon>
    </lineage>
</organism>
<proteinExistence type="predicted"/>
<comment type="caution">
    <text evidence="1">The sequence shown here is derived from an EMBL/GenBank/DDBJ whole genome shotgun (WGS) entry which is preliminary data.</text>
</comment>
<sequence>MYSSTFIFEKLQYDAEFDRLDPLIAAAARAHPDFAGEEYWENPHNGRICVVYYWHALGGLQALMRDPAHLEAKRQYRRWYKGFQVVIAEVVRTYGDGHFADHPAAALAGQPA</sequence>
<dbReference type="EMBL" id="BMYO01000006">
    <property type="protein sequence ID" value="GHD65095.1"/>
    <property type="molecule type" value="Genomic_DNA"/>
</dbReference>
<dbReference type="InterPro" id="IPR011008">
    <property type="entry name" value="Dimeric_a/b-barrel"/>
</dbReference>